<evidence type="ECO:0000313" key="4">
    <source>
        <dbReference type="Proteomes" id="UP000480222"/>
    </source>
</evidence>
<feature type="compositionally biased region" description="Polar residues" evidence="1">
    <location>
        <begin position="199"/>
        <end position="208"/>
    </location>
</feature>
<feature type="compositionally biased region" description="Low complexity" evidence="1">
    <location>
        <begin position="186"/>
        <end position="197"/>
    </location>
</feature>
<protein>
    <recommendedName>
        <fullName evidence="5">Secreted protein</fullName>
    </recommendedName>
</protein>
<organism evidence="3 4">
    <name type="scientific">Corynebacterium diphtheriae</name>
    <dbReference type="NCBI Taxonomy" id="1717"/>
    <lineage>
        <taxon>Bacteria</taxon>
        <taxon>Bacillati</taxon>
        <taxon>Actinomycetota</taxon>
        <taxon>Actinomycetes</taxon>
        <taxon>Mycobacteriales</taxon>
        <taxon>Corynebacteriaceae</taxon>
        <taxon>Corynebacterium</taxon>
    </lineage>
</organism>
<evidence type="ECO:0008006" key="5">
    <source>
        <dbReference type="Google" id="ProtNLM"/>
    </source>
</evidence>
<comment type="caution">
    <text evidence="3">The sequence shown here is derived from an EMBL/GenBank/DDBJ whole genome shotgun (WGS) entry which is preliminary data.</text>
</comment>
<feature type="compositionally biased region" description="Polar residues" evidence="1">
    <location>
        <begin position="176"/>
        <end position="185"/>
    </location>
</feature>
<feature type="region of interest" description="Disordered" evidence="1">
    <location>
        <begin position="47"/>
        <end position="75"/>
    </location>
</feature>
<reference evidence="3 4" key="1">
    <citation type="submission" date="2020-02" db="EMBL/GenBank/DDBJ databases">
        <authorList>
            <person name="Brisse S."/>
        </authorList>
    </citation>
    <scope>NUCLEOTIDE SEQUENCE [LARGE SCALE GENOMIC DNA]</scope>
    <source>
        <strain evidence="3">CIP107547</strain>
    </source>
</reference>
<gene>
    <name evidence="3" type="ORF">CIP107547_00364</name>
</gene>
<dbReference type="EMBL" id="CADDAV010000003">
    <property type="protein sequence ID" value="CAB0583472.1"/>
    <property type="molecule type" value="Genomic_DNA"/>
</dbReference>
<dbReference type="AlphaFoldDB" id="A0A811G0J2"/>
<keyword evidence="2" id="KW-0732">Signal</keyword>
<evidence type="ECO:0000256" key="1">
    <source>
        <dbReference type="SAM" id="MobiDB-lite"/>
    </source>
</evidence>
<feature type="compositionally biased region" description="Polar residues" evidence="1">
    <location>
        <begin position="231"/>
        <end position="251"/>
    </location>
</feature>
<dbReference type="Proteomes" id="UP000480222">
    <property type="component" value="Unassembled WGS sequence"/>
</dbReference>
<feature type="signal peptide" evidence="2">
    <location>
        <begin position="1"/>
        <end position="22"/>
    </location>
</feature>
<proteinExistence type="predicted"/>
<evidence type="ECO:0000313" key="3">
    <source>
        <dbReference type="EMBL" id="CAB0583472.1"/>
    </source>
</evidence>
<feature type="region of interest" description="Disordered" evidence="1">
    <location>
        <begin position="144"/>
        <end position="251"/>
    </location>
</feature>
<sequence>MSKKNFARVSAIALTLPIIATATFIPNSNATDSKEEGGTRRAFAFENPAHASPVEEENSNLESNKSGYAIEPEDFDEDEVSYDYSKIKERDWDNSRKINPAYSDGSDFEYNSDNYVFDAYIDGYDDEESELNKMLRELKELQQKKKQEQLNYENSAESTTLVAQPTAELGSETETKSATPVAQQTAELGSEAEAESATPVAQTTTEPSDNVLANRYKAYRGSEAEAKSATPVAQTTTDTVSHNSSSDTSEN</sequence>
<accession>A0A811G0J2</accession>
<name>A0A811G0J2_CORDP</name>
<feature type="compositionally biased region" description="Polar residues" evidence="1">
    <location>
        <begin position="151"/>
        <end position="163"/>
    </location>
</feature>
<feature type="chain" id="PRO_5038841546" description="Secreted protein" evidence="2">
    <location>
        <begin position="23"/>
        <end position="251"/>
    </location>
</feature>
<evidence type="ECO:0000256" key="2">
    <source>
        <dbReference type="SAM" id="SignalP"/>
    </source>
</evidence>